<keyword evidence="1" id="KW-0812">Transmembrane</keyword>
<dbReference type="GO" id="GO:0006281">
    <property type="term" value="P:DNA repair"/>
    <property type="evidence" value="ECO:0007669"/>
    <property type="project" value="InterPro"/>
</dbReference>
<dbReference type="STRING" id="1802579.A2310_03295"/>
<gene>
    <name evidence="3" type="ORF">A2310_03295</name>
</gene>
<protein>
    <recommendedName>
        <fullName evidence="2">Helix-hairpin-helix DNA-binding motif class 1 domain-containing protein</fullName>
    </recommendedName>
</protein>
<evidence type="ECO:0000313" key="4">
    <source>
        <dbReference type="Proteomes" id="UP000178417"/>
    </source>
</evidence>
<dbReference type="InterPro" id="IPR003583">
    <property type="entry name" value="Hlx-hairpin-Hlx_DNA-bd_motif"/>
</dbReference>
<feature type="domain" description="Helix-hairpin-helix DNA-binding motif class 1" evidence="2">
    <location>
        <begin position="171"/>
        <end position="190"/>
    </location>
</feature>
<dbReference type="AlphaFoldDB" id="A0A1F4SF35"/>
<sequence>MQLDSNQKLTIIGLIIAIIIGSGYYAYKHLFIVQAPQPLLIQPVSALSSAGSAFLVHVCGAVKNEGVYKVRSDMRICDVIKLAGGGLPSADFSSVNLAEKIKDGEKIIILSKDRQEVSDKDEEITKKRPQKKTSKKVNINNASLLELDSLPGVGPATAKKIIEARPFSKVDDILKIPRFGKKKLEKLKDLVAI</sequence>
<name>A0A1F4SF35_UNCSA</name>
<dbReference type="Proteomes" id="UP000178417">
    <property type="component" value="Unassembled WGS sequence"/>
</dbReference>
<keyword evidence="1" id="KW-0472">Membrane</keyword>
<dbReference type="Gene3D" id="1.10.150.320">
    <property type="entry name" value="Photosystem II 12 kDa extrinsic protein"/>
    <property type="match status" value="1"/>
</dbReference>
<dbReference type="SMART" id="SM00278">
    <property type="entry name" value="HhH1"/>
    <property type="match status" value="2"/>
</dbReference>
<keyword evidence="1" id="KW-1133">Transmembrane helix</keyword>
<evidence type="ECO:0000256" key="1">
    <source>
        <dbReference type="SAM" id="Phobius"/>
    </source>
</evidence>
<accession>A0A1F4SF35</accession>
<dbReference type="InterPro" id="IPR010994">
    <property type="entry name" value="RuvA_2-like"/>
</dbReference>
<dbReference type="EMBL" id="MEUB01000062">
    <property type="protein sequence ID" value="OGC19020.1"/>
    <property type="molecule type" value="Genomic_DNA"/>
</dbReference>
<proteinExistence type="predicted"/>
<dbReference type="GO" id="GO:0015627">
    <property type="term" value="C:type II protein secretion system complex"/>
    <property type="evidence" value="ECO:0007669"/>
    <property type="project" value="TreeGrafter"/>
</dbReference>
<feature type="transmembrane region" description="Helical" evidence="1">
    <location>
        <begin position="9"/>
        <end position="27"/>
    </location>
</feature>
<dbReference type="Pfam" id="PF10531">
    <property type="entry name" value="SLBB"/>
    <property type="match status" value="1"/>
</dbReference>
<dbReference type="GO" id="GO:0003677">
    <property type="term" value="F:DNA binding"/>
    <property type="evidence" value="ECO:0007669"/>
    <property type="project" value="InterPro"/>
</dbReference>
<dbReference type="SUPFAM" id="SSF47781">
    <property type="entry name" value="RuvA domain 2-like"/>
    <property type="match status" value="1"/>
</dbReference>
<comment type="caution">
    <text evidence="3">The sequence shown here is derived from an EMBL/GenBank/DDBJ whole genome shotgun (WGS) entry which is preliminary data.</text>
</comment>
<dbReference type="PANTHER" id="PTHR21180:SF32">
    <property type="entry name" value="ENDONUCLEASE_EXONUCLEASE_PHOSPHATASE FAMILY DOMAIN-CONTAINING PROTEIN 1"/>
    <property type="match status" value="1"/>
</dbReference>
<feature type="domain" description="Helix-hairpin-helix DNA-binding motif class 1" evidence="2">
    <location>
        <begin position="145"/>
        <end position="164"/>
    </location>
</feature>
<dbReference type="Pfam" id="PF12836">
    <property type="entry name" value="HHH_3"/>
    <property type="match status" value="1"/>
</dbReference>
<evidence type="ECO:0000259" key="2">
    <source>
        <dbReference type="SMART" id="SM00278"/>
    </source>
</evidence>
<dbReference type="GO" id="GO:0015628">
    <property type="term" value="P:protein secretion by the type II secretion system"/>
    <property type="evidence" value="ECO:0007669"/>
    <property type="project" value="TreeGrafter"/>
</dbReference>
<dbReference type="PANTHER" id="PTHR21180">
    <property type="entry name" value="ENDONUCLEASE/EXONUCLEASE/PHOSPHATASE FAMILY DOMAIN-CONTAINING PROTEIN 1"/>
    <property type="match status" value="1"/>
</dbReference>
<dbReference type="InterPro" id="IPR051675">
    <property type="entry name" value="Endo/Exo/Phosphatase_dom_1"/>
</dbReference>
<dbReference type="InterPro" id="IPR019554">
    <property type="entry name" value="Soluble_ligand-bd"/>
</dbReference>
<organism evidence="3 4">
    <name type="scientific">candidate division WOR-1 bacterium RIFOXYB2_FULL_37_13</name>
    <dbReference type="NCBI Taxonomy" id="1802579"/>
    <lineage>
        <taxon>Bacteria</taxon>
        <taxon>Bacillati</taxon>
        <taxon>Saganbacteria</taxon>
    </lineage>
</organism>
<evidence type="ECO:0000313" key="3">
    <source>
        <dbReference type="EMBL" id="OGC19020.1"/>
    </source>
</evidence>
<reference evidence="3 4" key="1">
    <citation type="journal article" date="2016" name="Nat. Commun.">
        <title>Thousands of microbial genomes shed light on interconnected biogeochemical processes in an aquifer system.</title>
        <authorList>
            <person name="Anantharaman K."/>
            <person name="Brown C.T."/>
            <person name="Hug L.A."/>
            <person name="Sharon I."/>
            <person name="Castelle C.J."/>
            <person name="Probst A.J."/>
            <person name="Thomas B.C."/>
            <person name="Singh A."/>
            <person name="Wilkins M.J."/>
            <person name="Karaoz U."/>
            <person name="Brodie E.L."/>
            <person name="Williams K.H."/>
            <person name="Hubbard S.S."/>
            <person name="Banfield J.F."/>
        </authorList>
    </citation>
    <scope>NUCLEOTIDE SEQUENCE [LARGE SCALE GENOMIC DNA]</scope>
</reference>